<dbReference type="InterPro" id="IPR000572">
    <property type="entry name" value="OxRdtase_Mopterin-bd_dom"/>
</dbReference>
<dbReference type="Proteomes" id="UP000531216">
    <property type="component" value="Unassembled WGS sequence"/>
</dbReference>
<dbReference type="Pfam" id="PF00174">
    <property type="entry name" value="Oxidored_molyb"/>
    <property type="match status" value="1"/>
</dbReference>
<organism evidence="3 4">
    <name type="scientific">Aureimonas phyllosphaerae</name>
    <dbReference type="NCBI Taxonomy" id="1166078"/>
    <lineage>
        <taxon>Bacteria</taxon>
        <taxon>Pseudomonadati</taxon>
        <taxon>Pseudomonadota</taxon>
        <taxon>Alphaproteobacteria</taxon>
        <taxon>Hyphomicrobiales</taxon>
        <taxon>Aurantimonadaceae</taxon>
        <taxon>Aureimonas</taxon>
    </lineage>
</organism>
<protein>
    <recommendedName>
        <fullName evidence="2">Oxidoreductase molybdopterin-binding domain-containing protein</fullName>
    </recommendedName>
</protein>
<feature type="signal peptide" evidence="1">
    <location>
        <begin position="1"/>
        <end position="24"/>
    </location>
</feature>
<sequence>MNRRTLLTGMGALALAMRIVPASAAEPILTLRGAFARAGADGTKSFSLADLDALPQTTFRTTTPWHSGPVEFSGVSVADFLAAMGVPPTEGSMQLVALNDYVVDTKAIDLTSGEALLATRMNGQPMAVTDKGPVFVVFPFDSRTELQHQSYYSRAVWQLAEIDLAP</sequence>
<evidence type="ECO:0000313" key="4">
    <source>
        <dbReference type="Proteomes" id="UP000531216"/>
    </source>
</evidence>
<reference evidence="3 4" key="1">
    <citation type="submission" date="2020-08" db="EMBL/GenBank/DDBJ databases">
        <title>Genomic Encyclopedia of Type Strains, Phase IV (KMG-IV): sequencing the most valuable type-strain genomes for metagenomic binning, comparative biology and taxonomic classification.</title>
        <authorList>
            <person name="Goeker M."/>
        </authorList>
    </citation>
    <scope>NUCLEOTIDE SEQUENCE [LARGE SCALE GENOMIC DNA]</scope>
    <source>
        <strain evidence="3 4">DSM 25024</strain>
    </source>
</reference>
<accession>A0A7W6BSS3</accession>
<name>A0A7W6BSS3_9HYPH</name>
<feature type="chain" id="PRO_5031122143" description="Oxidoreductase molybdopterin-binding domain-containing protein" evidence="1">
    <location>
        <begin position="25"/>
        <end position="166"/>
    </location>
</feature>
<keyword evidence="1" id="KW-0732">Signal</keyword>
<dbReference type="AlphaFoldDB" id="A0A7W6BSS3"/>
<proteinExistence type="predicted"/>
<dbReference type="SUPFAM" id="SSF56524">
    <property type="entry name" value="Oxidoreductase molybdopterin-binding domain"/>
    <property type="match status" value="1"/>
</dbReference>
<comment type="caution">
    <text evidence="3">The sequence shown here is derived from an EMBL/GenBank/DDBJ whole genome shotgun (WGS) entry which is preliminary data.</text>
</comment>
<evidence type="ECO:0000256" key="1">
    <source>
        <dbReference type="SAM" id="SignalP"/>
    </source>
</evidence>
<dbReference type="Gene3D" id="3.90.420.10">
    <property type="entry name" value="Oxidoreductase, molybdopterin-binding domain"/>
    <property type="match status" value="1"/>
</dbReference>
<dbReference type="InterPro" id="IPR036374">
    <property type="entry name" value="OxRdtase_Mopterin-bd_sf"/>
</dbReference>
<dbReference type="OrthoDB" id="9798763at2"/>
<dbReference type="RefSeq" id="WP_139224551.1">
    <property type="nucleotide sequence ID" value="NZ_FOOA01000001.1"/>
</dbReference>
<keyword evidence="4" id="KW-1185">Reference proteome</keyword>
<gene>
    <name evidence="3" type="ORF">GGR05_000474</name>
</gene>
<evidence type="ECO:0000259" key="2">
    <source>
        <dbReference type="Pfam" id="PF00174"/>
    </source>
</evidence>
<feature type="domain" description="Oxidoreductase molybdopterin-binding" evidence="2">
    <location>
        <begin position="62"/>
        <end position="139"/>
    </location>
</feature>
<evidence type="ECO:0000313" key="3">
    <source>
        <dbReference type="EMBL" id="MBB3934363.1"/>
    </source>
</evidence>
<dbReference type="EMBL" id="JACIDO010000001">
    <property type="protein sequence ID" value="MBB3934363.1"/>
    <property type="molecule type" value="Genomic_DNA"/>
</dbReference>